<evidence type="ECO:0000256" key="2">
    <source>
        <dbReference type="ARBA" id="ARBA00001936"/>
    </source>
</evidence>
<feature type="binding site" evidence="14">
    <location>
        <position position="100"/>
    </location>
    <ligand>
        <name>substrate</name>
    </ligand>
</feature>
<dbReference type="InterPro" id="IPR024084">
    <property type="entry name" value="IsoPropMal-DH-like_dom"/>
</dbReference>
<protein>
    <recommendedName>
        <fullName evidence="14">3-isopropylmalate dehydrogenase</fullName>
        <ecNumber evidence="14">1.1.1.85</ecNumber>
    </recommendedName>
    <alternativeName>
        <fullName evidence="14">3-IPM-DH</fullName>
    </alternativeName>
    <alternativeName>
        <fullName evidence="14">Beta-IPM dehydrogenase</fullName>
        <shortName evidence="14">IMDH</shortName>
    </alternativeName>
</protein>
<dbReference type="GO" id="GO:0003862">
    <property type="term" value="F:3-isopropylmalate dehydrogenase activity"/>
    <property type="evidence" value="ECO:0007669"/>
    <property type="project" value="UniProtKB-UniRule"/>
</dbReference>
<dbReference type="NCBIfam" id="TIGR00169">
    <property type="entry name" value="leuB"/>
    <property type="match status" value="1"/>
</dbReference>
<dbReference type="PANTHER" id="PTHR42979">
    <property type="entry name" value="3-ISOPROPYLMALATE DEHYDROGENASE"/>
    <property type="match status" value="1"/>
</dbReference>
<dbReference type="GO" id="GO:0005829">
    <property type="term" value="C:cytosol"/>
    <property type="evidence" value="ECO:0007669"/>
    <property type="project" value="TreeGrafter"/>
</dbReference>
<dbReference type="PROSITE" id="PS00470">
    <property type="entry name" value="IDH_IMDH"/>
    <property type="match status" value="1"/>
</dbReference>
<evidence type="ECO:0000256" key="3">
    <source>
        <dbReference type="ARBA" id="ARBA00004762"/>
    </source>
</evidence>
<gene>
    <name evidence="14 17" type="primary">leuB</name>
    <name evidence="17" type="ORF">J0X19_20055</name>
</gene>
<feature type="binding site" evidence="14">
    <location>
        <position position="252"/>
    </location>
    <ligand>
        <name>Mg(2+)</name>
        <dbReference type="ChEBI" id="CHEBI:18420"/>
    </ligand>
</feature>
<evidence type="ECO:0000256" key="9">
    <source>
        <dbReference type="ARBA" id="ARBA00022842"/>
    </source>
</evidence>
<evidence type="ECO:0000259" key="16">
    <source>
        <dbReference type="SMART" id="SM01329"/>
    </source>
</evidence>
<feature type="binding site" evidence="14">
    <location>
        <position position="224"/>
    </location>
    <ligand>
        <name>substrate</name>
    </ligand>
</feature>
<dbReference type="PANTHER" id="PTHR42979:SF1">
    <property type="entry name" value="3-ISOPROPYLMALATE DEHYDROGENASE"/>
    <property type="match status" value="1"/>
</dbReference>
<feature type="binding site" evidence="14">
    <location>
        <position position="248"/>
    </location>
    <ligand>
        <name>Mg(2+)</name>
        <dbReference type="ChEBI" id="CHEBI:18420"/>
    </ligand>
</feature>
<dbReference type="Gene3D" id="3.40.718.10">
    <property type="entry name" value="Isopropylmalate Dehydrogenase"/>
    <property type="match status" value="1"/>
</dbReference>
<evidence type="ECO:0000256" key="12">
    <source>
        <dbReference type="ARBA" id="ARBA00023211"/>
    </source>
</evidence>
<feature type="domain" description="Isopropylmalate dehydrogenase-like" evidence="16">
    <location>
        <begin position="7"/>
        <end position="349"/>
    </location>
</feature>
<keyword evidence="18" id="KW-1185">Reference proteome</keyword>
<comment type="cofactor">
    <cofactor evidence="14 15">
        <name>Mg(2+)</name>
        <dbReference type="ChEBI" id="CHEBI:18420"/>
    </cofactor>
    <cofactor evidence="14 15">
        <name>Mn(2+)</name>
        <dbReference type="ChEBI" id="CHEBI:29035"/>
    </cofactor>
    <text evidence="14 15">Binds 1 Mg(2+) or Mn(2+) ion per subunit.</text>
</comment>
<evidence type="ECO:0000256" key="6">
    <source>
        <dbReference type="ARBA" id="ARBA00022430"/>
    </source>
</evidence>
<dbReference type="SUPFAM" id="SSF53659">
    <property type="entry name" value="Isocitrate/Isopropylmalate dehydrogenase-like"/>
    <property type="match status" value="1"/>
</dbReference>
<evidence type="ECO:0000256" key="4">
    <source>
        <dbReference type="ARBA" id="ARBA00008319"/>
    </source>
</evidence>
<dbReference type="GO" id="GO:0009098">
    <property type="term" value="P:L-leucine biosynthetic process"/>
    <property type="evidence" value="ECO:0007669"/>
    <property type="project" value="UniProtKB-UniRule"/>
</dbReference>
<feature type="binding site" evidence="14">
    <location>
        <position position="138"/>
    </location>
    <ligand>
        <name>substrate</name>
    </ligand>
</feature>
<dbReference type="Pfam" id="PF00180">
    <property type="entry name" value="Iso_dh"/>
    <property type="match status" value="1"/>
</dbReference>
<keyword evidence="14" id="KW-0963">Cytoplasm</keyword>
<keyword evidence="12 14" id="KW-0464">Manganese</keyword>
<comment type="pathway">
    <text evidence="3 14 15">Amino-acid biosynthesis; L-leucine biosynthesis; L-leucine from 3-methyl-2-oxobutanoate: step 3/4.</text>
</comment>
<dbReference type="HAMAP" id="MF_01033">
    <property type="entry name" value="LeuB_type1"/>
    <property type="match status" value="1"/>
</dbReference>
<dbReference type="EMBL" id="JAFLQZ010000017">
    <property type="protein sequence ID" value="MBO0360264.1"/>
    <property type="molecule type" value="Genomic_DNA"/>
</dbReference>
<keyword evidence="9 14" id="KW-0460">Magnesium</keyword>
<dbReference type="InterPro" id="IPR004429">
    <property type="entry name" value="Isopropylmalate_DH"/>
</dbReference>
<evidence type="ECO:0000256" key="14">
    <source>
        <dbReference type="HAMAP-Rule" id="MF_01033"/>
    </source>
</evidence>
<evidence type="ECO:0000256" key="11">
    <source>
        <dbReference type="ARBA" id="ARBA00023027"/>
    </source>
</evidence>
<name>A0A939JAV7_9BACT</name>
<dbReference type="Proteomes" id="UP000664144">
    <property type="component" value="Unassembled WGS sequence"/>
</dbReference>
<organism evidence="17 18">
    <name type="scientific">Hymenobacter telluris</name>
    <dbReference type="NCBI Taxonomy" id="2816474"/>
    <lineage>
        <taxon>Bacteria</taxon>
        <taxon>Pseudomonadati</taxon>
        <taxon>Bacteroidota</taxon>
        <taxon>Cytophagia</taxon>
        <taxon>Cytophagales</taxon>
        <taxon>Hymenobacteraceae</taxon>
        <taxon>Hymenobacter</taxon>
    </lineage>
</organism>
<keyword evidence="13 14" id="KW-0100">Branched-chain amino acid biosynthesis</keyword>
<evidence type="ECO:0000256" key="5">
    <source>
        <dbReference type="ARBA" id="ARBA00011738"/>
    </source>
</evidence>
<proteinExistence type="inferred from homology"/>
<comment type="function">
    <text evidence="14 15">Catalyzes the oxidation of 3-carboxy-2-hydroxy-4-methylpentanoate (3-isopropylmalate) to 3-carboxy-4-methyl-2-oxopentanoate. The product decarboxylates to 4-methyl-2 oxopentanoate.</text>
</comment>
<dbReference type="InterPro" id="IPR019818">
    <property type="entry name" value="IsoCit/isopropylmalate_DH_CS"/>
</dbReference>
<accession>A0A939JAV7</accession>
<comment type="cofactor">
    <cofactor evidence="2">
        <name>Mn(2+)</name>
        <dbReference type="ChEBI" id="CHEBI:29035"/>
    </cofactor>
</comment>
<comment type="subunit">
    <text evidence="5 14 15">Homodimer.</text>
</comment>
<comment type="similarity">
    <text evidence="4 14">Belongs to the isocitrate and isopropylmalate dehydrogenases family. LeuB type 1 subfamily.</text>
</comment>
<keyword evidence="10 14" id="KW-0560">Oxidoreductase</keyword>
<keyword evidence="7 14" id="KW-0028">Amino-acid biosynthesis</keyword>
<sequence>MGMVSKKIAVLPGDGIGPEVCRQAVKVLQAVAERFGHRFEMRSHLMGACAIDATGDPLPEATLTACREADAVLLGAIGDPKYDNDPSAKVRPEQGLLRLRKSLGLYANIRPVTAYDVLLNHSPLKRERIQGTDMVIFRELTGGIYFGEKGRTADGTGAYDHCTYSRDEILRIAHLAFKAAAGRRQKLTLVDKANVLETSRLWREVVREMAAQYPEVEVDYLFVDNAAMQIILNPTQFDVILTENMFGDIISDEASVIAGSMGLLPSASVGAEVALFEPIHGSYPQAKGKGIANPIAAILSAAMLLEHLELNTEAAMVREAVDEALHNGILTQELSPNAPYSTEEVGSYIAFWIADSNEKQWNKNNVEIGASTII</sequence>
<comment type="caution">
    <text evidence="14">Lacks conserved residue(s) required for the propagation of feature annotation.</text>
</comment>
<keyword evidence="11 14" id="KW-0520">NAD</keyword>
<evidence type="ECO:0000313" key="18">
    <source>
        <dbReference type="Proteomes" id="UP000664144"/>
    </source>
</evidence>
<evidence type="ECO:0000256" key="10">
    <source>
        <dbReference type="ARBA" id="ARBA00023002"/>
    </source>
</evidence>
<dbReference type="FunFam" id="3.40.718.10:FF:000006">
    <property type="entry name" value="3-isopropylmalate dehydrogenase"/>
    <property type="match status" value="1"/>
</dbReference>
<evidence type="ECO:0000256" key="13">
    <source>
        <dbReference type="ARBA" id="ARBA00023304"/>
    </source>
</evidence>
<feature type="binding site" evidence="14">
    <location>
        <position position="224"/>
    </location>
    <ligand>
        <name>Mg(2+)</name>
        <dbReference type="ChEBI" id="CHEBI:18420"/>
    </ligand>
</feature>
<dbReference type="SMART" id="SM01329">
    <property type="entry name" value="Iso_dh"/>
    <property type="match status" value="1"/>
</dbReference>
<evidence type="ECO:0000256" key="8">
    <source>
        <dbReference type="ARBA" id="ARBA00022723"/>
    </source>
</evidence>
<dbReference type="RefSeq" id="WP_206986204.1">
    <property type="nucleotide sequence ID" value="NZ_JAFLQZ010000017.1"/>
</dbReference>
<evidence type="ECO:0000256" key="15">
    <source>
        <dbReference type="RuleBase" id="RU004445"/>
    </source>
</evidence>
<comment type="catalytic activity">
    <reaction evidence="1 14 15">
        <text>(2R,3S)-3-isopropylmalate + NAD(+) = 4-methyl-2-oxopentanoate + CO2 + NADH</text>
        <dbReference type="Rhea" id="RHEA:32271"/>
        <dbReference type="ChEBI" id="CHEBI:16526"/>
        <dbReference type="ChEBI" id="CHEBI:17865"/>
        <dbReference type="ChEBI" id="CHEBI:35121"/>
        <dbReference type="ChEBI" id="CHEBI:57540"/>
        <dbReference type="ChEBI" id="CHEBI:57945"/>
        <dbReference type="EC" id="1.1.1.85"/>
    </reaction>
</comment>
<dbReference type="AlphaFoldDB" id="A0A939JAV7"/>
<comment type="subcellular location">
    <subcellularLocation>
        <location evidence="14">Cytoplasm</location>
    </subcellularLocation>
</comment>
<keyword evidence="6 14" id="KW-0432">Leucine biosynthesis</keyword>
<dbReference type="EC" id="1.1.1.85" evidence="14"/>
<feature type="site" description="Important for catalysis" evidence="14">
    <location>
        <position position="145"/>
    </location>
</feature>
<feature type="site" description="Important for catalysis" evidence="14">
    <location>
        <position position="192"/>
    </location>
</feature>
<comment type="caution">
    <text evidence="17">The sequence shown here is derived from an EMBL/GenBank/DDBJ whole genome shotgun (WGS) entry which is preliminary data.</text>
</comment>
<evidence type="ECO:0000256" key="1">
    <source>
        <dbReference type="ARBA" id="ARBA00000624"/>
    </source>
</evidence>
<evidence type="ECO:0000256" key="7">
    <source>
        <dbReference type="ARBA" id="ARBA00022605"/>
    </source>
</evidence>
<evidence type="ECO:0000313" key="17">
    <source>
        <dbReference type="EMBL" id="MBO0360264.1"/>
    </source>
</evidence>
<dbReference type="GO" id="GO:0051287">
    <property type="term" value="F:NAD binding"/>
    <property type="evidence" value="ECO:0007669"/>
    <property type="project" value="InterPro"/>
</dbReference>
<keyword evidence="8 14" id="KW-0479">Metal-binding</keyword>
<reference evidence="17" key="1">
    <citation type="submission" date="2021-03" db="EMBL/GenBank/DDBJ databases">
        <authorList>
            <person name="Kim M.K."/>
        </authorList>
    </citation>
    <scope>NUCLEOTIDE SEQUENCE</scope>
    <source>
        <strain evidence="17">BT186</strain>
    </source>
</reference>
<feature type="binding site" evidence="14">
    <location>
        <position position="110"/>
    </location>
    <ligand>
        <name>substrate</name>
    </ligand>
</feature>
<dbReference type="GO" id="GO:0000287">
    <property type="term" value="F:magnesium ion binding"/>
    <property type="evidence" value="ECO:0007669"/>
    <property type="project" value="InterPro"/>
</dbReference>